<accession>A0A6A5MXC9</accession>
<dbReference type="Gene3D" id="2.70.98.10">
    <property type="match status" value="1"/>
</dbReference>
<proteinExistence type="predicted"/>
<dbReference type="Proteomes" id="UP000447434">
    <property type="component" value="Chromosome 6"/>
</dbReference>
<dbReference type="OrthoDB" id="1428893at2759"/>
<dbReference type="EMBL" id="WOCE01000006">
    <property type="protein sequence ID" value="KAE9612772.1"/>
    <property type="molecule type" value="Genomic_DNA"/>
</dbReference>
<evidence type="ECO:0000313" key="2">
    <source>
        <dbReference type="Proteomes" id="UP000447434"/>
    </source>
</evidence>
<dbReference type="PANTHER" id="PTHR11122">
    <property type="entry name" value="APOSPORY-ASSOCIATED PROTEIN C-RELATED"/>
    <property type="match status" value="1"/>
</dbReference>
<dbReference type="PANTHER" id="PTHR11122:SF33">
    <property type="entry name" value="GLUCOSE-6-PHOSPHATE 1-EPIMERASE"/>
    <property type="match status" value="1"/>
</dbReference>
<evidence type="ECO:0000313" key="1">
    <source>
        <dbReference type="EMBL" id="KAE9612772.1"/>
    </source>
</evidence>
<keyword evidence="2" id="KW-1185">Reference proteome</keyword>
<dbReference type="SUPFAM" id="SSF74650">
    <property type="entry name" value="Galactose mutarotase-like"/>
    <property type="match status" value="1"/>
</dbReference>
<organism evidence="1 2">
    <name type="scientific">Lupinus albus</name>
    <name type="common">White lupine</name>
    <name type="synonym">Lupinus termis</name>
    <dbReference type="NCBI Taxonomy" id="3870"/>
    <lineage>
        <taxon>Eukaryota</taxon>
        <taxon>Viridiplantae</taxon>
        <taxon>Streptophyta</taxon>
        <taxon>Embryophyta</taxon>
        <taxon>Tracheophyta</taxon>
        <taxon>Spermatophyta</taxon>
        <taxon>Magnoliopsida</taxon>
        <taxon>eudicotyledons</taxon>
        <taxon>Gunneridae</taxon>
        <taxon>Pentapetalae</taxon>
        <taxon>rosids</taxon>
        <taxon>fabids</taxon>
        <taxon>Fabales</taxon>
        <taxon>Fabaceae</taxon>
        <taxon>Papilionoideae</taxon>
        <taxon>50 kb inversion clade</taxon>
        <taxon>genistoids sensu lato</taxon>
        <taxon>core genistoids</taxon>
        <taxon>Genisteae</taxon>
        <taxon>Lupinus</taxon>
    </lineage>
</organism>
<dbReference type="GO" id="GO:0005737">
    <property type="term" value="C:cytoplasm"/>
    <property type="evidence" value="ECO:0007669"/>
    <property type="project" value="TreeGrafter"/>
</dbReference>
<dbReference type="InterPro" id="IPR011013">
    <property type="entry name" value="Gal_mutarotase_sf_dom"/>
</dbReference>
<reference evidence="2" key="1">
    <citation type="journal article" date="2020" name="Nat. Commun.">
        <title>Genome sequence of the cluster root forming white lupin.</title>
        <authorList>
            <person name="Hufnagel B."/>
            <person name="Marques A."/>
            <person name="Soriano A."/>
            <person name="Marques L."/>
            <person name="Divol F."/>
            <person name="Doumas P."/>
            <person name="Sallet E."/>
            <person name="Mancinotti D."/>
            <person name="Carrere S."/>
            <person name="Marande W."/>
            <person name="Arribat S."/>
            <person name="Keller J."/>
            <person name="Huneau C."/>
            <person name="Blein T."/>
            <person name="Aime D."/>
            <person name="Laguerre M."/>
            <person name="Taylor J."/>
            <person name="Schubert V."/>
            <person name="Nelson M."/>
            <person name="Geu-Flores F."/>
            <person name="Crespi M."/>
            <person name="Gallardo-Guerrero K."/>
            <person name="Delaux P.-M."/>
            <person name="Salse J."/>
            <person name="Berges H."/>
            <person name="Guyot R."/>
            <person name="Gouzy J."/>
            <person name="Peret B."/>
        </authorList>
    </citation>
    <scope>NUCLEOTIDE SEQUENCE [LARGE SCALE GENOMIC DNA]</scope>
    <source>
        <strain evidence="2">cv. Amiga</strain>
    </source>
</reference>
<comment type="caution">
    <text evidence="1">The sequence shown here is derived from an EMBL/GenBank/DDBJ whole genome shotgun (WGS) entry which is preliminary data.</text>
</comment>
<dbReference type="AlphaFoldDB" id="A0A6A5MXC9"/>
<dbReference type="GO" id="GO:0005975">
    <property type="term" value="P:carbohydrate metabolic process"/>
    <property type="evidence" value="ECO:0007669"/>
    <property type="project" value="InterPro"/>
</dbReference>
<protein>
    <submittedName>
        <fullName evidence="1">Putative glucose-6-phosphate 1-epimerase</fullName>
    </submittedName>
</protein>
<gene>
    <name evidence="1" type="ORF">Lalb_Chr06g0176611</name>
</gene>
<name>A0A6A5MXC9_LUPAL</name>
<dbReference type="InterPro" id="IPR014718">
    <property type="entry name" value="GH-type_carb-bd"/>
</dbReference>
<dbReference type="GO" id="GO:0047938">
    <property type="term" value="F:glucose-6-phosphate 1-epimerase activity"/>
    <property type="evidence" value="ECO:0007669"/>
    <property type="project" value="TreeGrafter"/>
</dbReference>
<dbReference type="InterPro" id="IPR008183">
    <property type="entry name" value="Aldose_1/G6P_1-epimerase"/>
</dbReference>
<dbReference type="GO" id="GO:0030246">
    <property type="term" value="F:carbohydrate binding"/>
    <property type="evidence" value="ECO:0007669"/>
    <property type="project" value="InterPro"/>
</dbReference>
<dbReference type="Pfam" id="PF01263">
    <property type="entry name" value="Aldose_epim"/>
    <property type="match status" value="1"/>
</dbReference>
<sequence>MLLLLMPRVYLHSPNKIAIIDHEKKKTFVVHKNAMPDTVVWNPWDRKAKAVAADLGVGDYKVMICVSSAAIETPIVLKPFEEWKGYQELSTVSSSYCNGQLDPSRVLYSSTLHSPC</sequence>